<dbReference type="OrthoDB" id="10000387at2759"/>
<accession>A0A814B7E4</accession>
<organism evidence="1 3">
    <name type="scientific">Didymodactylos carnosus</name>
    <dbReference type="NCBI Taxonomy" id="1234261"/>
    <lineage>
        <taxon>Eukaryota</taxon>
        <taxon>Metazoa</taxon>
        <taxon>Spiralia</taxon>
        <taxon>Gnathifera</taxon>
        <taxon>Rotifera</taxon>
        <taxon>Eurotatoria</taxon>
        <taxon>Bdelloidea</taxon>
        <taxon>Philodinida</taxon>
        <taxon>Philodinidae</taxon>
        <taxon>Didymodactylos</taxon>
    </lineage>
</organism>
<sequence>MEKQLKTITHVYSTVYHGEEKCLEEAILLPINNAIIYPNNKILYKKSDNNIDFIDISNIDKQIFFDKGSNQDTVYDNVIKKYNLAKNRLNFNPDEYQCEMIDSGYKFILNLIDNKLPTIIAISEIYPTYFDLGLCSNDSNSRCLDYSCRNVDNLIHSGDVNIGNSLLHCISGQFNNRMKYVTIISGYSNTPLYRYIERRPIVTIIDHEKKIIYIVSVPLDQFTIGESTICLPIEESVEEEQTNEETKEIIIDSYKSTLLNHVECEQSDKEEYKTSSSSVTMGKHSVLIYSEYQNIYSNEELDIGQHHFPNLIPVKGVAILFASKTVPKVNTNHKQIEKIRKIIFENTFPIFIIGKMDDLCRQVSIQLKITGIYICIVDYPGDIIMIDDQKRNEFLENTCMNGVTAYAGPLSIVLIGILNANTQILQYFYVDGIQYESFIDFIPTFGTDITKIIENKMLNYIKNHSSDNCIVDISKEIILFNNEFLSFDIFKNKMIEMTLDNIINNKYKILDVPSQCQRLYDSEIMNKYSNELVLLLENKISQVINEYKKSFIYIFESTMDNKQKL</sequence>
<protein>
    <submittedName>
        <fullName evidence="1">Uncharacterized protein</fullName>
    </submittedName>
</protein>
<reference evidence="1" key="1">
    <citation type="submission" date="2021-02" db="EMBL/GenBank/DDBJ databases">
        <authorList>
            <person name="Nowell W R."/>
        </authorList>
    </citation>
    <scope>NUCLEOTIDE SEQUENCE</scope>
</reference>
<dbReference type="EMBL" id="CAJNOQ010001885">
    <property type="protein sequence ID" value="CAF0925392.1"/>
    <property type="molecule type" value="Genomic_DNA"/>
</dbReference>
<name>A0A814B7E4_9BILA</name>
<dbReference type="Proteomes" id="UP000681722">
    <property type="component" value="Unassembled WGS sequence"/>
</dbReference>
<dbReference type="Proteomes" id="UP000663829">
    <property type="component" value="Unassembled WGS sequence"/>
</dbReference>
<gene>
    <name evidence="1" type="ORF">GPM918_LOCUS9888</name>
    <name evidence="2" type="ORF">SRO942_LOCUS9889</name>
</gene>
<dbReference type="EMBL" id="CAJOBC010001885">
    <property type="protein sequence ID" value="CAF3704099.1"/>
    <property type="molecule type" value="Genomic_DNA"/>
</dbReference>
<keyword evidence="3" id="KW-1185">Reference proteome</keyword>
<proteinExistence type="predicted"/>
<evidence type="ECO:0000313" key="1">
    <source>
        <dbReference type="EMBL" id="CAF0925392.1"/>
    </source>
</evidence>
<comment type="caution">
    <text evidence="1">The sequence shown here is derived from an EMBL/GenBank/DDBJ whole genome shotgun (WGS) entry which is preliminary data.</text>
</comment>
<evidence type="ECO:0000313" key="2">
    <source>
        <dbReference type="EMBL" id="CAF3704099.1"/>
    </source>
</evidence>
<dbReference type="AlphaFoldDB" id="A0A814B7E4"/>
<evidence type="ECO:0000313" key="3">
    <source>
        <dbReference type="Proteomes" id="UP000663829"/>
    </source>
</evidence>